<dbReference type="GO" id="GO:0042732">
    <property type="term" value="P:D-xylose metabolic process"/>
    <property type="evidence" value="ECO:0007669"/>
    <property type="project" value="UniProtKB-KW"/>
</dbReference>
<protein>
    <submittedName>
        <fullName evidence="4">ROK family transcriptional regulator</fullName>
    </submittedName>
</protein>
<evidence type="ECO:0000313" key="5">
    <source>
        <dbReference type="Proteomes" id="UP000676456"/>
    </source>
</evidence>
<dbReference type="PROSITE" id="PS01125">
    <property type="entry name" value="ROK"/>
    <property type="match status" value="1"/>
</dbReference>
<dbReference type="Proteomes" id="UP000676456">
    <property type="component" value="Unassembled WGS sequence"/>
</dbReference>
<dbReference type="SUPFAM" id="SSF53067">
    <property type="entry name" value="Actin-like ATPase domain"/>
    <property type="match status" value="1"/>
</dbReference>
<evidence type="ECO:0000256" key="3">
    <source>
        <dbReference type="ARBA" id="ARBA00022629"/>
    </source>
</evidence>
<comment type="similarity">
    <text evidence="2">Belongs to the ROK (NagC/XylR) family.</text>
</comment>
<evidence type="ECO:0000313" key="4">
    <source>
        <dbReference type="EMBL" id="MBS4223221.1"/>
    </source>
</evidence>
<proteinExistence type="inferred from homology"/>
<comment type="function">
    <text evidence="1">Transcriptional repressor of xylose-utilizing enzymes.</text>
</comment>
<dbReference type="InterPro" id="IPR049874">
    <property type="entry name" value="ROK_cs"/>
</dbReference>
<name>A0A942UKN5_9BACI</name>
<keyword evidence="3" id="KW-0119">Carbohydrate metabolism</keyword>
<accession>A0A942UKN5</accession>
<evidence type="ECO:0000256" key="1">
    <source>
        <dbReference type="ARBA" id="ARBA00002486"/>
    </source>
</evidence>
<dbReference type="InterPro" id="IPR000600">
    <property type="entry name" value="ROK"/>
</dbReference>
<dbReference type="PANTHER" id="PTHR18964">
    <property type="entry name" value="ROK (REPRESSOR, ORF, KINASE) FAMILY"/>
    <property type="match status" value="1"/>
</dbReference>
<dbReference type="InterPro" id="IPR036390">
    <property type="entry name" value="WH_DNA-bd_sf"/>
</dbReference>
<evidence type="ECO:0000256" key="2">
    <source>
        <dbReference type="ARBA" id="ARBA00006479"/>
    </source>
</evidence>
<comment type="caution">
    <text evidence="4">The sequence shown here is derived from an EMBL/GenBank/DDBJ whole genome shotgun (WGS) entry which is preliminary data.</text>
</comment>
<dbReference type="InterPro" id="IPR036388">
    <property type="entry name" value="WH-like_DNA-bd_sf"/>
</dbReference>
<dbReference type="EMBL" id="JAGYPN010000002">
    <property type="protein sequence ID" value="MBS4223221.1"/>
    <property type="molecule type" value="Genomic_DNA"/>
</dbReference>
<keyword evidence="5" id="KW-1185">Reference proteome</keyword>
<dbReference type="CDD" id="cd24076">
    <property type="entry name" value="ASKHA_ATPase_ROK_BsXylR-like"/>
    <property type="match status" value="1"/>
</dbReference>
<dbReference type="Pfam" id="PF13412">
    <property type="entry name" value="HTH_24"/>
    <property type="match status" value="1"/>
</dbReference>
<dbReference type="Gene3D" id="3.30.420.40">
    <property type="match status" value="2"/>
</dbReference>
<dbReference type="AlphaFoldDB" id="A0A942UKN5"/>
<reference evidence="4 5" key="1">
    <citation type="submission" date="2021-05" db="EMBL/GenBank/DDBJ databases">
        <title>Novel Bacillus species.</title>
        <authorList>
            <person name="Liu G."/>
        </authorList>
    </citation>
    <scope>NUCLEOTIDE SEQUENCE [LARGE SCALE GENOMIC DNA]</scope>
    <source>
        <strain evidence="4 5">FJAT-49682</strain>
    </source>
</reference>
<dbReference type="Pfam" id="PF00480">
    <property type="entry name" value="ROK"/>
    <property type="match status" value="1"/>
</dbReference>
<keyword evidence="3" id="KW-0859">Xylose metabolism</keyword>
<organism evidence="4 5">
    <name type="scientific">Lederbergia citrea</name>
    <dbReference type="NCBI Taxonomy" id="2833581"/>
    <lineage>
        <taxon>Bacteria</taxon>
        <taxon>Bacillati</taxon>
        <taxon>Bacillota</taxon>
        <taxon>Bacilli</taxon>
        <taxon>Bacillales</taxon>
        <taxon>Bacillaceae</taxon>
        <taxon>Lederbergia</taxon>
    </lineage>
</organism>
<dbReference type="Gene3D" id="1.10.10.10">
    <property type="entry name" value="Winged helix-like DNA-binding domain superfamily/Winged helix DNA-binding domain"/>
    <property type="match status" value="1"/>
</dbReference>
<dbReference type="InterPro" id="IPR043129">
    <property type="entry name" value="ATPase_NBD"/>
</dbReference>
<sequence>MKIGSFQWMKSLNRSIILNKIRTDGPISRAKIARETKLTPPTVSSLVSELIESELVIESEQGESLGGRKPTMLVINSGRFYVVGLDVGPKTIRGVLVDLSGILIIKEDCPIPSTITKEELLILMKEMVSKVVSSHSEKEVIGVGIGMHGAVDVESGTSLFAPILNLRDIPLKAELESEFNVLVKADNDVRAMAFGEYWYDREQQCENMVTVNIGHGVGAGIVLNGKLFHGEYDLAGEIGHMTVDMSGRLCSCGNIGCWQTLISGPAIAETAVDLLKHGATSQLREMVNGDLSKIEGKSVYEAALAGDKFAIDILQKTGEYIGIGLTNLVHMLNPAKIIIGGGVSDASEFILQQIKETLAKRGLTDQAKATEIICSSQGVYGTAMGAAALVLGEIFEGSSSPVN</sequence>
<gene>
    <name evidence="4" type="ORF">KHA91_10745</name>
</gene>
<dbReference type="PANTHER" id="PTHR18964:SF149">
    <property type="entry name" value="BIFUNCTIONAL UDP-N-ACETYLGLUCOSAMINE 2-EPIMERASE_N-ACETYLMANNOSAMINE KINASE"/>
    <property type="match status" value="1"/>
</dbReference>
<dbReference type="RefSeq" id="WP_213098252.1">
    <property type="nucleotide sequence ID" value="NZ_JAGYPN010000002.1"/>
</dbReference>
<dbReference type="SUPFAM" id="SSF46785">
    <property type="entry name" value="Winged helix' DNA-binding domain"/>
    <property type="match status" value="1"/>
</dbReference>